<dbReference type="AlphaFoldDB" id="A0A3D9FHS9"/>
<dbReference type="EMBL" id="QRDP01000004">
    <property type="protein sequence ID" value="RED17339.1"/>
    <property type="molecule type" value="Genomic_DNA"/>
</dbReference>
<proteinExistence type="predicted"/>
<keyword evidence="5" id="KW-0489">Methyltransferase</keyword>
<organism evidence="5 6">
    <name type="scientific">Parasphingopyxis lamellibrachiae</name>
    <dbReference type="NCBI Taxonomy" id="680125"/>
    <lineage>
        <taxon>Bacteria</taxon>
        <taxon>Pseudomonadati</taxon>
        <taxon>Pseudomonadota</taxon>
        <taxon>Alphaproteobacteria</taxon>
        <taxon>Sphingomonadales</taxon>
        <taxon>Sphingomonadaceae</taxon>
        <taxon>Parasphingopyxis</taxon>
    </lineage>
</organism>
<dbReference type="InterPro" id="IPR038071">
    <property type="entry name" value="UROD/MetE-like_sf"/>
</dbReference>
<dbReference type="CDD" id="cd03311">
    <property type="entry name" value="CIMS_C_terminal_like"/>
    <property type="match status" value="1"/>
</dbReference>
<evidence type="ECO:0000256" key="3">
    <source>
        <dbReference type="ARBA" id="ARBA00022833"/>
    </source>
</evidence>
<dbReference type="PANTHER" id="PTHR30519">
    <property type="entry name" value="5-METHYLTETRAHYDROPTEROYLTRIGLUTAMATE--HOMOCYSTEINE METHYLTRANSFERASE"/>
    <property type="match status" value="1"/>
</dbReference>
<keyword evidence="3" id="KW-0862">Zinc</keyword>
<evidence type="ECO:0000256" key="1">
    <source>
        <dbReference type="ARBA" id="ARBA00001947"/>
    </source>
</evidence>
<dbReference type="GO" id="GO:0003871">
    <property type="term" value="F:5-methyltetrahydropteroyltriglutamate-homocysteine S-methyltransferase activity"/>
    <property type="evidence" value="ECO:0007669"/>
    <property type="project" value="InterPro"/>
</dbReference>
<comment type="caution">
    <text evidence="5">The sequence shown here is derived from an EMBL/GenBank/DDBJ whole genome shotgun (WGS) entry which is preliminary data.</text>
</comment>
<keyword evidence="2" id="KW-0479">Metal-binding</keyword>
<keyword evidence="6" id="KW-1185">Reference proteome</keyword>
<dbReference type="GO" id="GO:0009086">
    <property type="term" value="P:methionine biosynthetic process"/>
    <property type="evidence" value="ECO:0007669"/>
    <property type="project" value="InterPro"/>
</dbReference>
<evidence type="ECO:0000313" key="6">
    <source>
        <dbReference type="Proteomes" id="UP000256310"/>
    </source>
</evidence>
<dbReference type="RefSeq" id="WP_245953841.1">
    <property type="nucleotide sequence ID" value="NZ_QRDP01000004.1"/>
</dbReference>
<evidence type="ECO:0000259" key="4">
    <source>
        <dbReference type="Pfam" id="PF01717"/>
    </source>
</evidence>
<name>A0A3D9FHS9_9SPHN</name>
<gene>
    <name evidence="5" type="ORF">DFR46_2385</name>
</gene>
<keyword evidence="5" id="KW-0808">Transferase</keyword>
<dbReference type="InterPro" id="IPR002629">
    <property type="entry name" value="Met_Synth_C/arc"/>
</dbReference>
<evidence type="ECO:0000256" key="2">
    <source>
        <dbReference type="ARBA" id="ARBA00022723"/>
    </source>
</evidence>
<feature type="domain" description="Cobalamin-independent methionine synthase MetE C-terminal/archaeal" evidence="4">
    <location>
        <begin position="10"/>
        <end position="341"/>
    </location>
</feature>
<evidence type="ECO:0000313" key="5">
    <source>
        <dbReference type="EMBL" id="RED17339.1"/>
    </source>
</evidence>
<sequence>MTPLPGLPLLPTTIVGSYPQPDWLIDREKLGARLPPRVRADELWRIEPAQLADAQEAATLVAISDQKHAGLDIIGDGEMRRESYSNRLANAFDGIDIDNPGTAIDRTGAANPVPRVAGPIRRNRPIEAQDAAFFKERAERCVKLTLPGPFTLTQQAQNDYYDDNEALAMDYADALNAEIRELFEIGIDIVQLDEPYLQARPEEARRYAIPAINRALKDLDGLSALHICFGYAHVHGGAEKPGGYDFLAELNDSRIDIISIEAAQPKLDPAILSELPDKRIMYGVLDLNDPTIETPELVAERIREALPHIDAERLIIAPDCGMKYHSRADSFAMLKAMADGAAIVRQELG</sequence>
<dbReference type="Pfam" id="PF01717">
    <property type="entry name" value="Meth_synt_2"/>
    <property type="match status" value="1"/>
</dbReference>
<protein>
    <submittedName>
        <fullName evidence="5">5-methyltetrahydropteroyltriglutamate--homocysteine methyltransferase</fullName>
    </submittedName>
</protein>
<dbReference type="Proteomes" id="UP000256310">
    <property type="component" value="Unassembled WGS sequence"/>
</dbReference>
<dbReference type="SUPFAM" id="SSF51726">
    <property type="entry name" value="UROD/MetE-like"/>
    <property type="match status" value="1"/>
</dbReference>
<dbReference type="GO" id="GO:0032259">
    <property type="term" value="P:methylation"/>
    <property type="evidence" value="ECO:0007669"/>
    <property type="project" value="UniProtKB-KW"/>
</dbReference>
<dbReference type="GO" id="GO:0008270">
    <property type="term" value="F:zinc ion binding"/>
    <property type="evidence" value="ECO:0007669"/>
    <property type="project" value="InterPro"/>
</dbReference>
<reference evidence="5 6" key="1">
    <citation type="submission" date="2018-07" db="EMBL/GenBank/DDBJ databases">
        <title>Genomic Encyclopedia of Type Strains, Phase IV (KMG-IV): sequencing the most valuable type-strain genomes for metagenomic binning, comparative biology and taxonomic classification.</title>
        <authorList>
            <person name="Goeker M."/>
        </authorList>
    </citation>
    <scope>NUCLEOTIDE SEQUENCE [LARGE SCALE GENOMIC DNA]</scope>
    <source>
        <strain evidence="5 6">DSM 26725</strain>
    </source>
</reference>
<accession>A0A3D9FHS9</accession>
<dbReference type="Gene3D" id="3.20.20.210">
    <property type="match status" value="1"/>
</dbReference>
<comment type="cofactor">
    <cofactor evidence="1">
        <name>Zn(2+)</name>
        <dbReference type="ChEBI" id="CHEBI:29105"/>
    </cofactor>
</comment>